<dbReference type="GO" id="GO:0016757">
    <property type="term" value="F:glycosyltransferase activity"/>
    <property type="evidence" value="ECO:0007669"/>
    <property type="project" value="UniProtKB-KW"/>
</dbReference>
<keyword evidence="3" id="KW-0328">Glycosyltransferase</keyword>
<feature type="domain" description="Glycosyl transferase family 1" evidence="1">
    <location>
        <begin position="200"/>
        <end position="358"/>
    </location>
</feature>
<name>A0ABV8Q1Z7_9BACT</name>
<dbReference type="Pfam" id="PF13439">
    <property type="entry name" value="Glyco_transf_4"/>
    <property type="match status" value="1"/>
</dbReference>
<evidence type="ECO:0000259" key="2">
    <source>
        <dbReference type="Pfam" id="PF13439"/>
    </source>
</evidence>
<reference evidence="4" key="1">
    <citation type="journal article" date="2019" name="Int. J. Syst. Evol. Microbiol.">
        <title>The Global Catalogue of Microorganisms (GCM) 10K type strain sequencing project: providing services to taxonomists for standard genome sequencing and annotation.</title>
        <authorList>
            <consortium name="The Broad Institute Genomics Platform"/>
            <consortium name="The Broad Institute Genome Sequencing Center for Infectious Disease"/>
            <person name="Wu L."/>
            <person name="Ma J."/>
        </authorList>
    </citation>
    <scope>NUCLEOTIDE SEQUENCE [LARGE SCALE GENOMIC DNA]</scope>
    <source>
        <strain evidence="4">CECT 8010</strain>
    </source>
</reference>
<dbReference type="Pfam" id="PF00534">
    <property type="entry name" value="Glycos_transf_1"/>
    <property type="match status" value="1"/>
</dbReference>
<comment type="caution">
    <text evidence="3">The sequence shown here is derived from an EMBL/GenBank/DDBJ whole genome shotgun (WGS) entry which is preliminary data.</text>
</comment>
<evidence type="ECO:0000259" key="1">
    <source>
        <dbReference type="Pfam" id="PF00534"/>
    </source>
</evidence>
<dbReference type="InterPro" id="IPR001296">
    <property type="entry name" value="Glyco_trans_1"/>
</dbReference>
<dbReference type="Proteomes" id="UP001595906">
    <property type="component" value="Unassembled WGS sequence"/>
</dbReference>
<sequence>MRILFVSDTYYPHINGVYYFVCRVGPMLQNKGHQIAVIAPSPTTSSTLKKIDELDVYGLPSVSTVLYPLIRVPFPVLMQSRIRKIIAEFKPDIIHLQDHFAISKAVIAVNKSIGIPMVATNHFMPENISVLVKGNGLKTKVENWLWRQFTKVYNQVPLVTTPTETGVNIMRPHLKPAVKTIAISSGIDLGLFNPHGDVQPIIEKYEIPTDRPILLYVGRLDPEKRIDEILEAVSVAIKKVNFTFLIVGKGTKKQELEQKSVSLGIAQHVIFTGFVPDEDLPFMYKLSRCFIIASIAELLSLVTLQAMASGLPIIAVNAGALVELVDGNGYLYNEGDIPAIVNAITAICTDDNAYAQMRSVSLERIQKHDINATLSAFENLYITQAAL</sequence>
<dbReference type="InterPro" id="IPR050194">
    <property type="entry name" value="Glycosyltransferase_grp1"/>
</dbReference>
<keyword evidence="3" id="KW-0808">Transferase</keyword>
<protein>
    <submittedName>
        <fullName evidence="3">Glycosyltransferase</fullName>
        <ecNumber evidence="3">2.4.-.-</ecNumber>
    </submittedName>
</protein>
<keyword evidence="4" id="KW-1185">Reference proteome</keyword>
<dbReference type="InterPro" id="IPR028098">
    <property type="entry name" value="Glyco_trans_4-like_N"/>
</dbReference>
<proteinExistence type="predicted"/>
<evidence type="ECO:0000313" key="3">
    <source>
        <dbReference type="EMBL" id="MFC4233580.1"/>
    </source>
</evidence>
<dbReference type="Gene3D" id="3.40.50.2000">
    <property type="entry name" value="Glycogen Phosphorylase B"/>
    <property type="match status" value="2"/>
</dbReference>
<organism evidence="3 4">
    <name type="scientific">Parasediminibacterium paludis</name>
    <dbReference type="NCBI Taxonomy" id="908966"/>
    <lineage>
        <taxon>Bacteria</taxon>
        <taxon>Pseudomonadati</taxon>
        <taxon>Bacteroidota</taxon>
        <taxon>Chitinophagia</taxon>
        <taxon>Chitinophagales</taxon>
        <taxon>Chitinophagaceae</taxon>
        <taxon>Parasediminibacterium</taxon>
    </lineage>
</organism>
<dbReference type="EC" id="2.4.-.-" evidence="3"/>
<dbReference type="SUPFAM" id="SSF53756">
    <property type="entry name" value="UDP-Glycosyltransferase/glycogen phosphorylase"/>
    <property type="match status" value="1"/>
</dbReference>
<dbReference type="PANTHER" id="PTHR45947:SF3">
    <property type="entry name" value="SULFOQUINOVOSYL TRANSFERASE SQD2"/>
    <property type="match status" value="1"/>
</dbReference>
<feature type="domain" description="Glycosyltransferase subfamily 4-like N-terminal" evidence="2">
    <location>
        <begin position="14"/>
        <end position="189"/>
    </location>
</feature>
<dbReference type="PANTHER" id="PTHR45947">
    <property type="entry name" value="SULFOQUINOVOSYL TRANSFERASE SQD2"/>
    <property type="match status" value="1"/>
</dbReference>
<dbReference type="EMBL" id="JBHSDC010000031">
    <property type="protein sequence ID" value="MFC4233580.1"/>
    <property type="molecule type" value="Genomic_DNA"/>
</dbReference>
<evidence type="ECO:0000313" key="4">
    <source>
        <dbReference type="Proteomes" id="UP001595906"/>
    </source>
</evidence>
<dbReference type="RefSeq" id="WP_379015925.1">
    <property type="nucleotide sequence ID" value="NZ_JBHSDC010000031.1"/>
</dbReference>
<accession>A0ABV8Q1Z7</accession>
<gene>
    <name evidence="3" type="ORF">ACFOW1_16885</name>
</gene>